<sequence>MGYETNKRLKRDCQRVAFPVPVSRCGYGCCG</sequence>
<dbReference type="OrthoDB" id="5880418at2"/>
<reference evidence="1 2" key="1">
    <citation type="journal article" date="2017" name="Appl. Environ. Microbiol.">
        <title>Parallel evolution of two clades of a major Atlantic endemic Vibrio parahaemolyticus pathogen lineage by independent acquisition of related pathogenicity islands.</title>
        <authorList>
            <person name="Xu F."/>
            <person name="Gonzalez-Escalona N."/>
            <person name="Drees K.P."/>
            <person name="Sebra R.P."/>
            <person name="Cooper V.S."/>
            <person name="Jones S.H."/>
            <person name="Whistler C.A."/>
        </authorList>
    </citation>
    <scope>NUCLEOTIDE SEQUENCE [LARGE SCALE GENOMIC DNA]</scope>
    <source>
        <strain evidence="1 2">MAVP-3</strain>
    </source>
</reference>
<evidence type="ECO:0000313" key="2">
    <source>
        <dbReference type="Proteomes" id="UP000214596"/>
    </source>
</evidence>
<evidence type="ECO:0000313" key="1">
    <source>
        <dbReference type="EMBL" id="OXE32712.1"/>
    </source>
</evidence>
<evidence type="ECO:0008006" key="3">
    <source>
        <dbReference type="Google" id="ProtNLM"/>
    </source>
</evidence>
<dbReference type="AlphaFoldDB" id="A0A227JCN3"/>
<comment type="caution">
    <text evidence="1">The sequence shown here is derived from an EMBL/GenBank/DDBJ whole genome shotgun (WGS) entry which is preliminary data.</text>
</comment>
<gene>
    <name evidence="1" type="ORF">CA163_11285</name>
</gene>
<accession>A0A227JCN3</accession>
<protein>
    <recommendedName>
        <fullName evidence="3">DUF3265 domain-containing protein</fullName>
    </recommendedName>
</protein>
<dbReference type="Proteomes" id="UP000214596">
    <property type="component" value="Unassembled WGS sequence"/>
</dbReference>
<name>A0A227JCN3_VIBPH</name>
<dbReference type="EMBL" id="NIXT01000559">
    <property type="protein sequence ID" value="OXE32712.1"/>
    <property type="molecule type" value="Genomic_DNA"/>
</dbReference>
<organism evidence="1 2">
    <name type="scientific">Vibrio parahaemolyticus</name>
    <dbReference type="NCBI Taxonomy" id="670"/>
    <lineage>
        <taxon>Bacteria</taxon>
        <taxon>Pseudomonadati</taxon>
        <taxon>Pseudomonadota</taxon>
        <taxon>Gammaproteobacteria</taxon>
        <taxon>Vibrionales</taxon>
        <taxon>Vibrionaceae</taxon>
        <taxon>Vibrio</taxon>
    </lineage>
</organism>
<proteinExistence type="predicted"/>